<sequence length="217" mass="24311">MSKTHPNYACPPSWHDSYDFNVDWATVSHPADRKKTRNHTARPKYYKKNARFGDKNQAARSSKRSTRRKFHTSTPNGRTPRRDAPRLPSVSQSQFTFNVDATDGVAICDTYENRHLCSNNPGCTYSAYTVANEVIPPLFSSTQLFQGHADTKPFDCLVATSQVAVPVSSPTHDGKVVVSDNNHGIEGLEQYLRFGNISPMEYNALMVYRALIAQSSH</sequence>
<keyword evidence="3" id="KW-1185">Reference proteome</keyword>
<dbReference type="EMBL" id="JXCE01000192">
    <property type="protein sequence ID" value="KPA39457.1"/>
    <property type="molecule type" value="Genomic_DNA"/>
</dbReference>
<organism evidence="2 3">
    <name type="scientific">Fusarium langsethiae</name>
    <dbReference type="NCBI Taxonomy" id="179993"/>
    <lineage>
        <taxon>Eukaryota</taxon>
        <taxon>Fungi</taxon>
        <taxon>Dikarya</taxon>
        <taxon>Ascomycota</taxon>
        <taxon>Pezizomycotina</taxon>
        <taxon>Sordariomycetes</taxon>
        <taxon>Hypocreomycetidae</taxon>
        <taxon>Hypocreales</taxon>
        <taxon>Nectriaceae</taxon>
        <taxon>Fusarium</taxon>
    </lineage>
</organism>
<feature type="compositionally biased region" description="Basic residues" evidence="1">
    <location>
        <begin position="32"/>
        <end position="50"/>
    </location>
</feature>
<evidence type="ECO:0000256" key="1">
    <source>
        <dbReference type="SAM" id="MobiDB-lite"/>
    </source>
</evidence>
<dbReference type="Proteomes" id="UP000037904">
    <property type="component" value="Unassembled WGS sequence"/>
</dbReference>
<gene>
    <name evidence="2" type="ORF">FLAG1_07677</name>
</gene>
<reference evidence="2 3" key="1">
    <citation type="submission" date="2015-04" db="EMBL/GenBank/DDBJ databases">
        <title>The draft genome sequence of Fusarium langsethiae, a T-2/HT-2 mycotoxin producer.</title>
        <authorList>
            <person name="Lysoe E."/>
            <person name="Divon H.H."/>
            <person name="Terzi V."/>
            <person name="Orru L."/>
            <person name="Lamontanara A."/>
            <person name="Kolseth A.-K."/>
            <person name="Frandsen R.J."/>
            <person name="Nielsen K."/>
            <person name="Thrane U."/>
        </authorList>
    </citation>
    <scope>NUCLEOTIDE SEQUENCE [LARGE SCALE GENOMIC DNA]</scope>
    <source>
        <strain evidence="2 3">Fl201059</strain>
    </source>
</reference>
<evidence type="ECO:0000313" key="3">
    <source>
        <dbReference type="Proteomes" id="UP000037904"/>
    </source>
</evidence>
<feature type="region of interest" description="Disordered" evidence="1">
    <location>
        <begin position="30"/>
        <end position="92"/>
    </location>
</feature>
<name>A0A0N0DDB7_FUSLA</name>
<accession>A0A0N0DDB7</accession>
<feature type="compositionally biased region" description="Basic residues" evidence="1">
    <location>
        <begin position="61"/>
        <end position="71"/>
    </location>
</feature>
<protein>
    <submittedName>
        <fullName evidence="2">Uncharacterized protein</fullName>
    </submittedName>
</protein>
<comment type="caution">
    <text evidence="2">The sequence shown here is derived from an EMBL/GenBank/DDBJ whole genome shotgun (WGS) entry which is preliminary data.</text>
</comment>
<evidence type="ECO:0000313" key="2">
    <source>
        <dbReference type="EMBL" id="KPA39457.1"/>
    </source>
</evidence>
<proteinExistence type="predicted"/>
<dbReference type="AlphaFoldDB" id="A0A0N0DDB7"/>